<feature type="transmembrane region" description="Helical" evidence="1">
    <location>
        <begin position="78"/>
        <end position="98"/>
    </location>
</feature>
<evidence type="ECO:0000313" key="2">
    <source>
        <dbReference type="EMBL" id="MFD1165844.1"/>
    </source>
</evidence>
<comment type="caution">
    <text evidence="2">The sequence shown here is derived from an EMBL/GenBank/DDBJ whole genome shotgun (WGS) entry which is preliminary data.</text>
</comment>
<organism evidence="2 3">
    <name type="scientific">Sphingobacterium daejeonense</name>
    <dbReference type="NCBI Taxonomy" id="371142"/>
    <lineage>
        <taxon>Bacteria</taxon>
        <taxon>Pseudomonadati</taxon>
        <taxon>Bacteroidota</taxon>
        <taxon>Sphingobacteriia</taxon>
        <taxon>Sphingobacteriales</taxon>
        <taxon>Sphingobacteriaceae</taxon>
        <taxon>Sphingobacterium</taxon>
    </lineage>
</organism>
<protein>
    <recommendedName>
        <fullName evidence="4">Cytochrome B</fullName>
    </recommendedName>
</protein>
<proteinExistence type="predicted"/>
<name>A0ABW3RL68_9SPHI</name>
<keyword evidence="1" id="KW-1133">Transmembrane helix</keyword>
<keyword evidence="3" id="KW-1185">Reference proteome</keyword>
<feature type="transmembrane region" description="Helical" evidence="1">
    <location>
        <begin position="37"/>
        <end position="58"/>
    </location>
</feature>
<feature type="transmembrane region" description="Helical" evidence="1">
    <location>
        <begin position="6"/>
        <end position="25"/>
    </location>
</feature>
<evidence type="ECO:0000313" key="3">
    <source>
        <dbReference type="Proteomes" id="UP001597205"/>
    </source>
</evidence>
<dbReference type="EMBL" id="JBHTKY010000012">
    <property type="protein sequence ID" value="MFD1165844.1"/>
    <property type="molecule type" value="Genomic_DNA"/>
</dbReference>
<dbReference type="Proteomes" id="UP001597205">
    <property type="component" value="Unassembled WGS sequence"/>
</dbReference>
<evidence type="ECO:0000256" key="1">
    <source>
        <dbReference type="SAM" id="Phobius"/>
    </source>
</evidence>
<keyword evidence="1" id="KW-0472">Membrane</keyword>
<accession>A0ABW3RL68</accession>
<evidence type="ECO:0008006" key="4">
    <source>
        <dbReference type="Google" id="ProtNLM"/>
    </source>
</evidence>
<dbReference type="RefSeq" id="WP_099370227.1">
    <property type="nucleotide sequence ID" value="NZ_JALXMZ010000004.1"/>
</dbReference>
<gene>
    <name evidence="2" type="ORF">ACFQ2C_09540</name>
</gene>
<reference evidence="3" key="1">
    <citation type="journal article" date="2019" name="Int. J. Syst. Evol. Microbiol.">
        <title>The Global Catalogue of Microorganisms (GCM) 10K type strain sequencing project: providing services to taxonomists for standard genome sequencing and annotation.</title>
        <authorList>
            <consortium name="The Broad Institute Genomics Platform"/>
            <consortium name="The Broad Institute Genome Sequencing Center for Infectious Disease"/>
            <person name="Wu L."/>
            <person name="Ma J."/>
        </authorList>
    </citation>
    <scope>NUCLEOTIDE SEQUENCE [LARGE SCALE GENOMIC DNA]</scope>
    <source>
        <strain evidence="3">CCUG 52468</strain>
    </source>
</reference>
<keyword evidence="1" id="KW-0812">Transmembrane</keyword>
<feature type="transmembrane region" description="Helical" evidence="1">
    <location>
        <begin position="110"/>
        <end position="131"/>
    </location>
</feature>
<sequence>MKHLHSTLAIILLAALIIVILITLANYFGNKAYNRKIALIGLITAHLQLVVGLIVYFTSGLGLASFSGANMKVASSRFYFLEHPLMMIIAIILITIGYSKSKKILDAKKANQTVLIFYIIALILILSRIPYPVGSWSIFN</sequence>